<feature type="domain" description="Flotillin C-terminal" evidence="1">
    <location>
        <begin position="2"/>
        <end position="89"/>
    </location>
</feature>
<dbReference type="Pfam" id="PF15975">
    <property type="entry name" value="Flot"/>
    <property type="match status" value="1"/>
</dbReference>
<gene>
    <name evidence="2" type="ORF">BKE30_02440</name>
</gene>
<dbReference type="AlphaFoldDB" id="A0A1S8CXN1"/>
<evidence type="ECO:0000259" key="1">
    <source>
        <dbReference type="Pfam" id="PF15975"/>
    </source>
</evidence>
<proteinExistence type="predicted"/>
<sequence length="127" mass="13353">MSVAQVDLQVRTKLLEKLPQIIEQAVKPMEKIDSIRIFQVNGLGQDNNGNSVGADGTGSGKNGTFPEQVVNSALQYQIAKPIIDAVMKDAVMKDAGLNNDGITGISESLAAMIPTATASNAEKVADL</sequence>
<accession>A0A1S8CXN1</accession>
<evidence type="ECO:0000313" key="2">
    <source>
        <dbReference type="EMBL" id="ONG41958.1"/>
    </source>
</evidence>
<comment type="caution">
    <text evidence="2">The sequence shown here is derived from an EMBL/GenBank/DDBJ whole genome shotgun (WGS) entry which is preliminary data.</text>
</comment>
<protein>
    <recommendedName>
        <fullName evidence="1">Flotillin C-terminal domain-containing protein</fullName>
    </recommendedName>
</protein>
<dbReference type="EMBL" id="MLCN01000006">
    <property type="protein sequence ID" value="ONG41958.1"/>
    <property type="molecule type" value="Genomic_DNA"/>
</dbReference>
<keyword evidence="3" id="KW-1185">Reference proteome</keyword>
<reference evidence="2 3" key="1">
    <citation type="submission" date="2016-10" db="EMBL/GenBank/DDBJ databases">
        <title>Draft Genome sequence of Alkanindiges sp. strain H1.</title>
        <authorList>
            <person name="Subhash Y."/>
            <person name="Lee S."/>
        </authorList>
    </citation>
    <scope>NUCLEOTIDE SEQUENCE [LARGE SCALE GENOMIC DNA]</scope>
    <source>
        <strain evidence="2 3">H1</strain>
    </source>
</reference>
<dbReference type="Proteomes" id="UP000192132">
    <property type="component" value="Unassembled WGS sequence"/>
</dbReference>
<dbReference type="STRING" id="1907941.BKE30_02440"/>
<dbReference type="InterPro" id="IPR031905">
    <property type="entry name" value="Flotillin_C"/>
</dbReference>
<name>A0A1S8CXN1_9GAMM</name>
<organism evidence="2 3">
    <name type="scientific">Alkanindiges hydrocarboniclasticus</name>
    <dbReference type="NCBI Taxonomy" id="1907941"/>
    <lineage>
        <taxon>Bacteria</taxon>
        <taxon>Pseudomonadati</taxon>
        <taxon>Pseudomonadota</taxon>
        <taxon>Gammaproteobacteria</taxon>
        <taxon>Moraxellales</taxon>
        <taxon>Moraxellaceae</taxon>
        <taxon>Alkanindiges</taxon>
    </lineage>
</organism>
<evidence type="ECO:0000313" key="3">
    <source>
        <dbReference type="Proteomes" id="UP000192132"/>
    </source>
</evidence>